<feature type="transmembrane region" description="Helical" evidence="1">
    <location>
        <begin position="47"/>
        <end position="72"/>
    </location>
</feature>
<protein>
    <submittedName>
        <fullName evidence="2">Uncharacterized protein</fullName>
    </submittedName>
</protein>
<dbReference type="AlphaFoldDB" id="A0A449GE11"/>
<keyword evidence="1" id="KW-1133">Transmembrane helix</keyword>
<accession>A0A449GE11</accession>
<organism evidence="2">
    <name type="scientific">Nocardia farcinica</name>
    <dbReference type="NCBI Taxonomy" id="37329"/>
    <lineage>
        <taxon>Bacteria</taxon>
        <taxon>Bacillati</taxon>
        <taxon>Actinomycetota</taxon>
        <taxon>Actinomycetes</taxon>
        <taxon>Mycobacteriales</taxon>
        <taxon>Nocardiaceae</taxon>
        <taxon>Nocardia</taxon>
    </lineage>
</organism>
<sequence length="169" mass="17893">MTAADRDVDDRQVRADRLKERIYVTFTALAVVLALRAHQHIDAGRALFTLLLTVAATLSAVFTADVVAHLVVHERLPTRAEVARALHTVAGGLGAVAVPTVFLLLAVAEVWSVHAALRACTIALIVALVAIAYPAVRRTTLTTTQRVLVLGGEAALGTAVVALQTLAHR</sequence>
<feature type="transmembrane region" description="Helical" evidence="1">
    <location>
        <begin position="84"/>
        <end position="107"/>
    </location>
</feature>
<gene>
    <name evidence="2" type="ORF">NCTC1935_01826</name>
</gene>
<feature type="transmembrane region" description="Helical" evidence="1">
    <location>
        <begin position="21"/>
        <end position="41"/>
    </location>
</feature>
<feature type="transmembrane region" description="Helical" evidence="1">
    <location>
        <begin position="113"/>
        <end position="135"/>
    </location>
</feature>
<evidence type="ECO:0000256" key="1">
    <source>
        <dbReference type="SAM" id="Phobius"/>
    </source>
</evidence>
<evidence type="ECO:0000313" key="2">
    <source>
        <dbReference type="EMBL" id="VFA83997.1"/>
    </source>
</evidence>
<reference evidence="2" key="1">
    <citation type="submission" date="2019-02" db="EMBL/GenBank/DDBJ databases">
        <authorList>
            <consortium name="Pathogen Informatics"/>
        </authorList>
    </citation>
    <scope>NUCLEOTIDE SEQUENCE</scope>
    <source>
        <strain evidence="2">3012STDY6733949</strain>
    </source>
</reference>
<proteinExistence type="predicted"/>
<feature type="transmembrane region" description="Helical" evidence="1">
    <location>
        <begin position="147"/>
        <end position="167"/>
    </location>
</feature>
<keyword evidence="1" id="KW-0472">Membrane</keyword>
<keyword evidence="1" id="KW-0812">Transmembrane</keyword>
<name>A0A449GE11_NOCFR</name>
<dbReference type="RefSeq" id="WP_137352928.1">
    <property type="nucleotide sequence ID" value="NZ_CAACYE020000001.1"/>
</dbReference>
<dbReference type="EMBL" id="CAACYE010000005">
    <property type="protein sequence ID" value="VFA83997.1"/>
    <property type="molecule type" value="Genomic_DNA"/>
</dbReference>